<dbReference type="Proteomes" id="UP000000547">
    <property type="component" value="Chromosome"/>
</dbReference>
<evidence type="ECO:0000256" key="4">
    <source>
        <dbReference type="ARBA" id="ARBA00023136"/>
    </source>
</evidence>
<feature type="transmembrane region" description="Helical" evidence="5">
    <location>
        <begin position="154"/>
        <end position="172"/>
    </location>
</feature>
<keyword evidence="3 5" id="KW-1133">Transmembrane helix</keyword>
<dbReference type="AlphaFoldDB" id="Q482Q3"/>
<keyword evidence="2 5" id="KW-0812">Transmembrane</keyword>
<dbReference type="PANTHER" id="PTHR22911">
    <property type="entry name" value="ACYL-MALONYL CONDENSING ENZYME-RELATED"/>
    <property type="match status" value="1"/>
</dbReference>
<gene>
    <name evidence="7" type="ordered locus">CPS_2239</name>
</gene>
<feature type="transmembrane region" description="Helical" evidence="5">
    <location>
        <begin position="30"/>
        <end position="51"/>
    </location>
</feature>
<proteinExistence type="predicted"/>
<feature type="transmembrane region" description="Helical" evidence="5">
    <location>
        <begin position="241"/>
        <end position="260"/>
    </location>
</feature>
<evidence type="ECO:0000256" key="1">
    <source>
        <dbReference type="ARBA" id="ARBA00004141"/>
    </source>
</evidence>
<dbReference type="Pfam" id="PF00892">
    <property type="entry name" value="EamA"/>
    <property type="match status" value="2"/>
</dbReference>
<keyword evidence="4 5" id="KW-0472">Membrane</keyword>
<dbReference type="KEGG" id="cps:CPS_2239"/>
<dbReference type="PANTHER" id="PTHR22911:SF6">
    <property type="entry name" value="SOLUTE CARRIER FAMILY 35 MEMBER G1"/>
    <property type="match status" value="1"/>
</dbReference>
<dbReference type="RefSeq" id="WP_011043058.1">
    <property type="nucleotide sequence ID" value="NC_003910.7"/>
</dbReference>
<evidence type="ECO:0000256" key="2">
    <source>
        <dbReference type="ARBA" id="ARBA00022692"/>
    </source>
</evidence>
<dbReference type="InterPro" id="IPR037185">
    <property type="entry name" value="EmrE-like"/>
</dbReference>
<accession>Q482Q3</accession>
<name>Q482Q3_COLP3</name>
<dbReference type="HOGENOM" id="CLU_032828_0_0_6"/>
<feature type="transmembrane region" description="Helical" evidence="5">
    <location>
        <begin position="130"/>
        <end position="148"/>
    </location>
</feature>
<dbReference type="STRING" id="167879.CPS_2239"/>
<dbReference type="EMBL" id="CP000083">
    <property type="protein sequence ID" value="AAZ26505.1"/>
    <property type="molecule type" value="Genomic_DNA"/>
</dbReference>
<feature type="transmembrane region" description="Helical" evidence="5">
    <location>
        <begin position="266"/>
        <end position="287"/>
    </location>
</feature>
<feature type="domain" description="EamA" evidence="6">
    <location>
        <begin position="5"/>
        <end position="144"/>
    </location>
</feature>
<reference evidence="7" key="1">
    <citation type="journal article" date="2005" name="Proc. Natl. Acad. Sci. U.S.A.">
        <title>The psychrophilic lifestyle as revealed by the genome sequence of Colwellia psychrerythraea 34H through genomic and proteomic analyses.</title>
        <authorList>
            <person name="Methe B.A."/>
            <person name="Nelson K.E."/>
            <person name="Deming J.W."/>
            <person name="Momen B."/>
            <person name="Melamud E."/>
            <person name="Zhang X."/>
            <person name="Moult J."/>
            <person name="Madupu R."/>
            <person name="Nelson W.C."/>
            <person name="Dodson R.J."/>
            <person name="Brinkac L.M."/>
            <person name="Daugherty S.C."/>
            <person name="Durkin A.S."/>
            <person name="DeBoy R.T."/>
            <person name="Kolonay J.F."/>
            <person name="Sullivan S.A."/>
            <person name="Zhou L."/>
            <person name="Davidsen T.M."/>
            <person name="Wu M."/>
            <person name="Huston A.L."/>
            <person name="Lewis M."/>
            <person name="Weaver B."/>
            <person name="Weidman J.F."/>
            <person name="Khouri H."/>
            <person name="Utterback T.R."/>
            <person name="Feldblyum T.V."/>
            <person name="Fraser C.M."/>
        </authorList>
    </citation>
    <scope>NUCLEOTIDE SEQUENCE [LARGE SCALE GENOMIC DNA]</scope>
    <source>
        <strain evidence="7">34H</strain>
    </source>
</reference>
<evidence type="ECO:0000259" key="6">
    <source>
        <dbReference type="Pfam" id="PF00892"/>
    </source>
</evidence>
<dbReference type="GO" id="GO:0016020">
    <property type="term" value="C:membrane"/>
    <property type="evidence" value="ECO:0007669"/>
    <property type="project" value="UniProtKB-SubCell"/>
</dbReference>
<feature type="transmembrane region" description="Helical" evidence="5">
    <location>
        <begin position="184"/>
        <end position="206"/>
    </location>
</feature>
<evidence type="ECO:0000313" key="8">
    <source>
        <dbReference type="Proteomes" id="UP000000547"/>
    </source>
</evidence>
<evidence type="ECO:0000256" key="3">
    <source>
        <dbReference type="ARBA" id="ARBA00022989"/>
    </source>
</evidence>
<dbReference type="InterPro" id="IPR000620">
    <property type="entry name" value="EamA_dom"/>
</dbReference>
<feature type="transmembrane region" description="Helical" evidence="5">
    <location>
        <begin position="212"/>
        <end position="229"/>
    </location>
</feature>
<protein>
    <submittedName>
        <fullName evidence="7">Membrane protein</fullName>
    </submittedName>
</protein>
<feature type="transmembrane region" description="Helical" evidence="5">
    <location>
        <begin position="102"/>
        <end position="121"/>
    </location>
</feature>
<feature type="transmembrane region" description="Helical" evidence="5">
    <location>
        <begin position="72"/>
        <end position="90"/>
    </location>
</feature>
<comment type="subcellular location">
    <subcellularLocation>
        <location evidence="1">Membrane</location>
        <topology evidence="1">Multi-pass membrane protein</topology>
    </subcellularLocation>
</comment>
<sequence length="297" mass="32794">MALFLWMSGALASFCILAIGARELSGELTIAQSLCIRSAIGLVFLSAVYFIRSQIFKDKQQKSLASQPRVNVIKLHLFRNVFHFIAQYGWFFGIGLLPLAEVFALEFTVPIWTLLIASFFLDEKVTMNKLIAIFLGTLGVIAIVQPGYALIDYASIIVLGSAICFAISHTTTKSLAKTESPLTILLFMCIVQLPIGLFLSLSSWVWPQGEQWLWLTVIGLSALSAHYCLAKAMKYAEITTIITLDFFRLPLIAMVGVFFYNEAFELPLLIGGALMLIGNLVGVRGLTAKSIKVKQNI</sequence>
<organism evidence="7 8">
    <name type="scientific">Colwellia psychrerythraea (strain 34H / ATCC BAA-681)</name>
    <name type="common">Vibrio psychroerythus</name>
    <dbReference type="NCBI Taxonomy" id="167879"/>
    <lineage>
        <taxon>Bacteria</taxon>
        <taxon>Pseudomonadati</taxon>
        <taxon>Pseudomonadota</taxon>
        <taxon>Gammaproteobacteria</taxon>
        <taxon>Alteromonadales</taxon>
        <taxon>Colwelliaceae</taxon>
        <taxon>Colwellia</taxon>
    </lineage>
</organism>
<dbReference type="SUPFAM" id="SSF103481">
    <property type="entry name" value="Multidrug resistance efflux transporter EmrE"/>
    <property type="match status" value="2"/>
</dbReference>
<evidence type="ECO:0000256" key="5">
    <source>
        <dbReference type="SAM" id="Phobius"/>
    </source>
</evidence>
<feature type="domain" description="EamA" evidence="6">
    <location>
        <begin position="155"/>
        <end position="280"/>
    </location>
</feature>
<evidence type="ECO:0000313" key="7">
    <source>
        <dbReference type="EMBL" id="AAZ26505.1"/>
    </source>
</evidence>